<keyword evidence="2" id="KW-0012">Acyltransferase</keyword>
<dbReference type="EMBL" id="FOSK01000002">
    <property type="protein sequence ID" value="SFK12340.1"/>
    <property type="molecule type" value="Genomic_DNA"/>
</dbReference>
<proteinExistence type="inferred from homology"/>
<keyword evidence="6" id="KW-1185">Reference proteome</keyword>
<evidence type="ECO:0000313" key="5">
    <source>
        <dbReference type="EMBL" id="SFK12340.1"/>
    </source>
</evidence>
<evidence type="ECO:0000256" key="2">
    <source>
        <dbReference type="ARBA" id="ARBA00023315"/>
    </source>
</evidence>
<dbReference type="GO" id="GO:0005840">
    <property type="term" value="C:ribosome"/>
    <property type="evidence" value="ECO:0007669"/>
    <property type="project" value="UniProtKB-KW"/>
</dbReference>
<dbReference type="SUPFAM" id="SSF55729">
    <property type="entry name" value="Acyl-CoA N-acyltransferases (Nat)"/>
    <property type="match status" value="1"/>
</dbReference>
<dbReference type="Proteomes" id="UP000199598">
    <property type="component" value="Unassembled WGS sequence"/>
</dbReference>
<keyword evidence="5" id="KW-0687">Ribonucleoprotein</keyword>
<comment type="caution">
    <text evidence="5">The sequence shown here is derived from an EMBL/GenBank/DDBJ whole genome shotgun (WGS) entry which is preliminary data.</text>
</comment>
<dbReference type="InterPro" id="IPR000182">
    <property type="entry name" value="GNAT_dom"/>
</dbReference>
<gene>
    <name evidence="5" type="ORF">SAMN04488518_102259</name>
</gene>
<protein>
    <submittedName>
        <fullName evidence="5">[SSU ribosomal protein S5P]-alanine acetyltransferase</fullName>
    </submittedName>
</protein>
<evidence type="ECO:0000259" key="4">
    <source>
        <dbReference type="PROSITE" id="PS51186"/>
    </source>
</evidence>
<keyword evidence="5" id="KW-0689">Ribosomal protein</keyword>
<reference evidence="5 6" key="1">
    <citation type="submission" date="2016-10" db="EMBL/GenBank/DDBJ databases">
        <authorList>
            <person name="Varghese N."/>
            <person name="Submissions S."/>
        </authorList>
    </citation>
    <scope>NUCLEOTIDE SEQUENCE [LARGE SCALE GENOMIC DNA]</scope>
    <source>
        <strain evidence="5 6">DSM 16392</strain>
    </source>
</reference>
<dbReference type="PROSITE" id="PS51186">
    <property type="entry name" value="GNAT"/>
    <property type="match status" value="1"/>
</dbReference>
<dbReference type="PANTHER" id="PTHR43792:SF8">
    <property type="entry name" value="[RIBOSOMAL PROTEIN US5]-ALANINE N-ACETYLTRANSFERASE"/>
    <property type="match status" value="1"/>
</dbReference>
<dbReference type="RefSeq" id="WP_093517431.1">
    <property type="nucleotide sequence ID" value="NZ_FOSK01000002.1"/>
</dbReference>
<organism evidence="5 6">
    <name type="scientific">Pseudovibrio ascidiaceicola</name>
    <dbReference type="NCBI Taxonomy" id="285279"/>
    <lineage>
        <taxon>Bacteria</taxon>
        <taxon>Pseudomonadati</taxon>
        <taxon>Pseudomonadota</taxon>
        <taxon>Alphaproteobacteria</taxon>
        <taxon>Hyphomicrobiales</taxon>
        <taxon>Stappiaceae</taxon>
        <taxon>Pseudovibrio</taxon>
    </lineage>
</organism>
<accession>A0A1I3WY96</accession>
<feature type="domain" description="N-acetyltransferase" evidence="4">
    <location>
        <begin position="21"/>
        <end position="191"/>
    </location>
</feature>
<evidence type="ECO:0000256" key="1">
    <source>
        <dbReference type="ARBA" id="ARBA00022679"/>
    </source>
</evidence>
<dbReference type="PANTHER" id="PTHR43792">
    <property type="entry name" value="GNAT FAMILY, PUTATIVE (AFU_ORTHOLOGUE AFUA_3G00765)-RELATED-RELATED"/>
    <property type="match status" value="1"/>
</dbReference>
<dbReference type="InterPro" id="IPR051531">
    <property type="entry name" value="N-acetyltransferase"/>
</dbReference>
<name>A0A1I3WY96_9HYPH</name>
<dbReference type="InterPro" id="IPR016181">
    <property type="entry name" value="Acyl_CoA_acyltransferase"/>
</dbReference>
<sequence>MSFFKTSTSPQSLAVLTTGRLYLRAPSMADFAQWADLRAQSRDFLQPWEPTWPADDLTKAAFRKRIRRYNRNIREGSHYPFFLFNRDTDELMGGLNLSNVRRGVAQATSLGYWMGASFAGNGFMKEAVQRVCCFCFNDLHLHRIEAACLPSNEVSRALLMKVGFSELGFAPSYLFINGMWQDHILFGKIRDSAPIPAKVLPQSEADGDKLPVTHA</sequence>
<evidence type="ECO:0000256" key="3">
    <source>
        <dbReference type="ARBA" id="ARBA00038502"/>
    </source>
</evidence>
<dbReference type="Pfam" id="PF13302">
    <property type="entry name" value="Acetyltransf_3"/>
    <property type="match status" value="1"/>
</dbReference>
<dbReference type="Gene3D" id="3.40.630.30">
    <property type="match status" value="1"/>
</dbReference>
<evidence type="ECO:0000313" key="6">
    <source>
        <dbReference type="Proteomes" id="UP000199598"/>
    </source>
</evidence>
<keyword evidence="1" id="KW-0808">Transferase</keyword>
<comment type="similarity">
    <text evidence="3">Belongs to the acetyltransferase family. RimJ subfamily.</text>
</comment>